<dbReference type="Gene3D" id="3.90.199.10">
    <property type="entry name" value="Topoisomerase II, domain 5"/>
    <property type="match status" value="1"/>
</dbReference>
<dbReference type="EC" id="5.6.2.2" evidence="3"/>
<dbReference type="FunFam" id="1.10.268.10:FF:000001">
    <property type="entry name" value="DNA gyrase subunit A"/>
    <property type="match status" value="1"/>
</dbReference>
<dbReference type="GO" id="GO:0005524">
    <property type="term" value="F:ATP binding"/>
    <property type="evidence" value="ECO:0007669"/>
    <property type="project" value="InterPro"/>
</dbReference>
<feature type="region of interest" description="Disordered" evidence="7">
    <location>
        <begin position="344"/>
        <end position="378"/>
    </location>
</feature>
<dbReference type="InterPro" id="IPR013757">
    <property type="entry name" value="Topo_IIA_A_a_sf"/>
</dbReference>
<feature type="domain" description="Topo IIA-type catalytic" evidence="8">
    <location>
        <begin position="1"/>
        <end position="245"/>
    </location>
</feature>
<dbReference type="InterPro" id="IPR050220">
    <property type="entry name" value="Type_II_DNA_Topoisomerases"/>
</dbReference>
<dbReference type="Gene3D" id="3.30.1360.40">
    <property type="match status" value="1"/>
</dbReference>
<dbReference type="Gene3D" id="2.120.10.90">
    <property type="entry name" value="DNA gyrase/topoisomerase IV, subunit A, C-terminal"/>
    <property type="match status" value="1"/>
</dbReference>
<gene>
    <name evidence="9" type="ORF">MNBD_NITROSPINAE04-1674</name>
</gene>
<dbReference type="AlphaFoldDB" id="A0A3B1C5W4"/>
<organism evidence="9">
    <name type="scientific">hydrothermal vent metagenome</name>
    <dbReference type="NCBI Taxonomy" id="652676"/>
    <lineage>
        <taxon>unclassified sequences</taxon>
        <taxon>metagenomes</taxon>
        <taxon>ecological metagenomes</taxon>
    </lineage>
</organism>
<dbReference type="SUPFAM" id="SSF101904">
    <property type="entry name" value="GyrA/ParC C-terminal domain-like"/>
    <property type="match status" value="1"/>
</dbReference>
<dbReference type="GO" id="GO:0006265">
    <property type="term" value="P:DNA topological change"/>
    <property type="evidence" value="ECO:0007669"/>
    <property type="project" value="InterPro"/>
</dbReference>
<reference evidence="9" key="1">
    <citation type="submission" date="2018-06" db="EMBL/GenBank/DDBJ databases">
        <authorList>
            <person name="Zhirakovskaya E."/>
        </authorList>
    </citation>
    <scope>NUCLEOTIDE SEQUENCE</scope>
</reference>
<dbReference type="SUPFAM" id="SSF56719">
    <property type="entry name" value="Type II DNA topoisomerase"/>
    <property type="match status" value="1"/>
</dbReference>
<dbReference type="EMBL" id="UOGA01000302">
    <property type="protein sequence ID" value="VAX25549.1"/>
    <property type="molecule type" value="Genomic_DNA"/>
</dbReference>
<comment type="catalytic activity">
    <reaction evidence="1">
        <text>ATP-dependent breakage, passage and rejoining of double-stranded DNA.</text>
        <dbReference type="EC" id="5.6.2.2"/>
    </reaction>
</comment>
<dbReference type="InterPro" id="IPR002205">
    <property type="entry name" value="Topo_IIA_dom_A"/>
</dbReference>
<dbReference type="InterPro" id="IPR013758">
    <property type="entry name" value="Topo_IIA_A/C_ab"/>
</dbReference>
<feature type="compositionally biased region" description="Basic and acidic residues" evidence="7">
    <location>
        <begin position="367"/>
        <end position="378"/>
    </location>
</feature>
<keyword evidence="5" id="KW-0238">DNA-binding</keyword>
<sequence>MIITSIPYSINKASLIEKIADLIISKKLQAIVDIRDESTEDIRVVLEPKSQTVEADKVMAYIFKHTDLQVNFAVNMTALTPESKPLRHTLRQMLKSFLDFRYETTQKRLTYELRIIEERLHILSALAKVYKSLDEAIAIIRKSKTRDDAKNGLIQRFKLDETQANAILDLRLSALVGLEISRIRKDKAEKEAEREIIRGVLGSKARLWKLVRKELIRIRDIYGDNRKTKVIASIGAEQEYSAEDFIDHEDTHVIVSGDGWVRRAKNVASVDALRFKNGDGLLSLIQVNTRDIVCFFTSAGKVYGMRALDITQTTGFGDPIQSMFKFADKERIISVIGFAQPDSTGAAPKAANDRAQPSQGALFSNKADGKSSRTHSETIGEGGELLIVTEDGMGFRIGVDSLGETNKNGRKIANLKGEDALSGVNLIRGRLLFTLSSDGRGLLVKLSEVPLLSGAGAGARLMKIKRGARLLGFRIVDKKDKVTLVYVKGKDNTLKISNLDMGARGTVGRVLGARRKKLMVLAKG</sequence>
<keyword evidence="4" id="KW-0799">Topoisomerase</keyword>
<dbReference type="InterPro" id="IPR035516">
    <property type="entry name" value="Gyrase/topoIV_suA_C"/>
</dbReference>
<evidence type="ECO:0000259" key="8">
    <source>
        <dbReference type="PROSITE" id="PS52040"/>
    </source>
</evidence>
<accession>A0A3B1C5W4</accession>
<dbReference type="Pfam" id="PF03989">
    <property type="entry name" value="DNA_gyraseA_C"/>
    <property type="match status" value="2"/>
</dbReference>
<dbReference type="InterPro" id="IPR006691">
    <property type="entry name" value="GyrA/parC_rep"/>
</dbReference>
<keyword evidence="6 9" id="KW-0413">Isomerase</keyword>
<dbReference type="PROSITE" id="PS52040">
    <property type="entry name" value="TOPO_IIA"/>
    <property type="match status" value="1"/>
</dbReference>
<dbReference type="InterPro" id="IPR013760">
    <property type="entry name" value="Topo_IIA-like_dom_sf"/>
</dbReference>
<dbReference type="GO" id="GO:0003677">
    <property type="term" value="F:DNA binding"/>
    <property type="evidence" value="ECO:0007669"/>
    <property type="project" value="UniProtKB-KW"/>
</dbReference>
<dbReference type="SMART" id="SM00434">
    <property type="entry name" value="TOP4c"/>
    <property type="match status" value="1"/>
</dbReference>
<evidence type="ECO:0000256" key="4">
    <source>
        <dbReference type="ARBA" id="ARBA00023029"/>
    </source>
</evidence>
<dbReference type="GO" id="GO:0009330">
    <property type="term" value="C:DNA topoisomerase type II (double strand cut, ATP-hydrolyzing) complex"/>
    <property type="evidence" value="ECO:0007669"/>
    <property type="project" value="TreeGrafter"/>
</dbReference>
<evidence type="ECO:0000256" key="7">
    <source>
        <dbReference type="SAM" id="MobiDB-lite"/>
    </source>
</evidence>
<protein>
    <recommendedName>
        <fullName evidence="3">DNA topoisomerase (ATP-hydrolyzing)</fullName>
        <ecNumber evidence="3">5.6.2.2</ecNumber>
    </recommendedName>
</protein>
<dbReference type="PANTHER" id="PTHR43493">
    <property type="entry name" value="DNA GYRASE/TOPOISOMERASE SUBUNIT A"/>
    <property type="match status" value="1"/>
</dbReference>
<dbReference type="GO" id="GO:0003918">
    <property type="term" value="F:DNA topoisomerase type II (double strand cut, ATP-hydrolyzing) activity"/>
    <property type="evidence" value="ECO:0007669"/>
    <property type="project" value="UniProtKB-EC"/>
</dbReference>
<dbReference type="PANTHER" id="PTHR43493:SF5">
    <property type="entry name" value="DNA GYRASE SUBUNIT A, CHLOROPLASTIC_MITOCHONDRIAL"/>
    <property type="match status" value="1"/>
</dbReference>
<proteinExistence type="inferred from homology"/>
<dbReference type="Gene3D" id="1.10.268.10">
    <property type="entry name" value="Topoisomerase, domain 3"/>
    <property type="match status" value="1"/>
</dbReference>
<evidence type="ECO:0000313" key="9">
    <source>
        <dbReference type="EMBL" id="VAX25549.1"/>
    </source>
</evidence>
<evidence type="ECO:0000256" key="3">
    <source>
        <dbReference type="ARBA" id="ARBA00012895"/>
    </source>
</evidence>
<evidence type="ECO:0000256" key="6">
    <source>
        <dbReference type="ARBA" id="ARBA00023235"/>
    </source>
</evidence>
<dbReference type="GO" id="GO:0005737">
    <property type="term" value="C:cytoplasm"/>
    <property type="evidence" value="ECO:0007669"/>
    <property type="project" value="TreeGrafter"/>
</dbReference>
<comment type="similarity">
    <text evidence="2">Belongs to the type II topoisomerase GyrA/ParC subunit family.</text>
</comment>
<evidence type="ECO:0000256" key="2">
    <source>
        <dbReference type="ARBA" id="ARBA00008263"/>
    </source>
</evidence>
<dbReference type="Pfam" id="PF00521">
    <property type="entry name" value="DNA_topoisoIV"/>
    <property type="match status" value="1"/>
</dbReference>
<evidence type="ECO:0000256" key="1">
    <source>
        <dbReference type="ARBA" id="ARBA00000185"/>
    </source>
</evidence>
<evidence type="ECO:0000256" key="5">
    <source>
        <dbReference type="ARBA" id="ARBA00023125"/>
    </source>
</evidence>
<name>A0A3B1C5W4_9ZZZZ</name>